<keyword evidence="1" id="KW-0472">Membrane</keyword>
<gene>
    <name evidence="2" type="ORF">ACFFH4_21845</name>
</gene>
<protein>
    <submittedName>
        <fullName evidence="2">Uncharacterized protein</fullName>
    </submittedName>
</protein>
<evidence type="ECO:0000313" key="2">
    <source>
        <dbReference type="EMBL" id="MFC0561552.1"/>
    </source>
</evidence>
<feature type="transmembrane region" description="Helical" evidence="1">
    <location>
        <begin position="31"/>
        <end position="52"/>
    </location>
</feature>
<organism evidence="2 3">
    <name type="scientific">Halalkalibacter alkalisediminis</name>
    <dbReference type="NCBI Taxonomy" id="935616"/>
    <lineage>
        <taxon>Bacteria</taxon>
        <taxon>Bacillati</taxon>
        <taxon>Bacillota</taxon>
        <taxon>Bacilli</taxon>
        <taxon>Bacillales</taxon>
        <taxon>Bacillaceae</taxon>
        <taxon>Halalkalibacter</taxon>
    </lineage>
</organism>
<comment type="caution">
    <text evidence="2">The sequence shown here is derived from an EMBL/GenBank/DDBJ whole genome shotgun (WGS) entry which is preliminary data.</text>
</comment>
<sequence>MKLIYSTGAVSRTKADACSTIDAQDNLVSKFFLGSVILKKIFLLLSFITFLVGCTQDNSKWYQTKEDAIKYGLEQESANAILLSVEEYSDETIVFFELNKALGVASITESKKGFSWYRDQPFSGFEGDGPYSTMGFEIETKQGTKISILAGKAFDTSINQIKILGDGDEKEVPITENSRLFYAIHDVPFGSLEIIPIVD</sequence>
<name>A0ABV6NL99_9BACI</name>
<reference evidence="2 3" key="1">
    <citation type="submission" date="2024-09" db="EMBL/GenBank/DDBJ databases">
        <authorList>
            <person name="Sun Q."/>
            <person name="Mori K."/>
        </authorList>
    </citation>
    <scope>NUCLEOTIDE SEQUENCE [LARGE SCALE GENOMIC DNA]</scope>
    <source>
        <strain evidence="2 3">NCAIM B.02301</strain>
    </source>
</reference>
<dbReference type="Proteomes" id="UP001589833">
    <property type="component" value="Unassembled WGS sequence"/>
</dbReference>
<dbReference type="EMBL" id="JBHLTR010000076">
    <property type="protein sequence ID" value="MFC0561552.1"/>
    <property type="molecule type" value="Genomic_DNA"/>
</dbReference>
<accession>A0ABV6NL99</accession>
<keyword evidence="3" id="KW-1185">Reference proteome</keyword>
<evidence type="ECO:0000313" key="3">
    <source>
        <dbReference type="Proteomes" id="UP001589833"/>
    </source>
</evidence>
<evidence type="ECO:0000256" key="1">
    <source>
        <dbReference type="SAM" id="Phobius"/>
    </source>
</evidence>
<dbReference type="RefSeq" id="WP_273847995.1">
    <property type="nucleotide sequence ID" value="NZ_JAQQWT010000044.1"/>
</dbReference>
<keyword evidence="1" id="KW-0812">Transmembrane</keyword>
<proteinExistence type="predicted"/>
<keyword evidence="1" id="KW-1133">Transmembrane helix</keyword>